<sequence length="257" mass="27624">MTASVTTEFEQAWQQWRAEREEGLRAQHGWLSLTALHWLTDEAASYPELPGTWRADGDDVVADGVDGISRLTPVEGAPGIEVRDGARIVEVIRRTGNFALRVHDPAASELADFDGVPTYAPDRRWQIEGQFTAFAQPRTITTGAVVEGLEHHHNAVGTITFEIDGVAERLVAFGGTTGDLKVLFTDATSGKTTYPAARNLAIEAPAAGGRVVLDFNRAANLPCAFSDYATCPVAPKENRLSVAIAAGEQSPRRSGQA</sequence>
<dbReference type="OrthoDB" id="5493262at2"/>
<keyword evidence="2" id="KW-1185">Reference proteome</keyword>
<name>A0A5A7S4C9_9NOCA</name>
<dbReference type="EMBL" id="VLNY01000023">
    <property type="protein sequence ID" value="KAA0017090.1"/>
    <property type="molecule type" value="Genomic_DNA"/>
</dbReference>
<gene>
    <name evidence="1" type="ORF">FOY51_25485</name>
</gene>
<evidence type="ECO:0000313" key="1">
    <source>
        <dbReference type="EMBL" id="KAA0017090.1"/>
    </source>
</evidence>
<dbReference type="RefSeq" id="WP_149433078.1">
    <property type="nucleotide sequence ID" value="NZ_VLNY01000023.1"/>
</dbReference>
<dbReference type="Pfam" id="PF07920">
    <property type="entry name" value="DUF1684"/>
    <property type="match status" value="1"/>
</dbReference>
<dbReference type="AlphaFoldDB" id="A0A5A7S4C9"/>
<dbReference type="Proteomes" id="UP000322244">
    <property type="component" value="Unassembled WGS sequence"/>
</dbReference>
<evidence type="ECO:0000313" key="2">
    <source>
        <dbReference type="Proteomes" id="UP000322244"/>
    </source>
</evidence>
<accession>A0A5A7S4C9</accession>
<proteinExistence type="predicted"/>
<comment type="caution">
    <text evidence="1">The sequence shown here is derived from an EMBL/GenBank/DDBJ whole genome shotgun (WGS) entry which is preliminary data.</text>
</comment>
<organism evidence="1 2">
    <name type="scientific">Antrihabitans cavernicola</name>
    <dbReference type="NCBI Taxonomy" id="2495913"/>
    <lineage>
        <taxon>Bacteria</taxon>
        <taxon>Bacillati</taxon>
        <taxon>Actinomycetota</taxon>
        <taxon>Actinomycetes</taxon>
        <taxon>Mycobacteriales</taxon>
        <taxon>Nocardiaceae</taxon>
        <taxon>Antrihabitans</taxon>
    </lineage>
</organism>
<protein>
    <submittedName>
        <fullName evidence="1">DUF1684 domain-containing protein</fullName>
    </submittedName>
</protein>
<dbReference type="PANTHER" id="PTHR41913">
    <property type="entry name" value="DUF1684 DOMAIN-CONTAINING PROTEIN"/>
    <property type="match status" value="1"/>
</dbReference>
<reference evidence="1 2" key="1">
    <citation type="submission" date="2019-07" db="EMBL/GenBank/DDBJ databases">
        <title>Rhodococcus cavernicolus sp. nov., isolated from a cave.</title>
        <authorList>
            <person name="Lee S.D."/>
        </authorList>
    </citation>
    <scope>NUCLEOTIDE SEQUENCE [LARGE SCALE GENOMIC DNA]</scope>
    <source>
        <strain evidence="1 2">C1-24</strain>
    </source>
</reference>
<dbReference type="PANTHER" id="PTHR41913:SF1">
    <property type="entry name" value="DUF1684 DOMAIN-CONTAINING PROTEIN"/>
    <property type="match status" value="1"/>
</dbReference>
<dbReference type="InterPro" id="IPR012467">
    <property type="entry name" value="DUF1684"/>
</dbReference>